<keyword evidence="6" id="KW-0627">Porphyrin biosynthesis</keyword>
<dbReference type="PANTHER" id="PTHR45790:SF3">
    <property type="entry name" value="S-ADENOSYL-L-METHIONINE-DEPENDENT UROPORPHYRINOGEN III METHYLTRANSFERASE, CHLOROPLASTIC"/>
    <property type="match status" value="1"/>
</dbReference>
<dbReference type="InterPro" id="IPR035996">
    <property type="entry name" value="4pyrrol_Methylase_sf"/>
</dbReference>
<dbReference type="GO" id="GO:0004851">
    <property type="term" value="F:uroporphyrin-III C-methyltransferase activity"/>
    <property type="evidence" value="ECO:0007669"/>
    <property type="project" value="UniProtKB-EC"/>
</dbReference>
<protein>
    <recommendedName>
        <fullName evidence="2">uroporphyrinogen-III C-methyltransferase</fullName>
        <ecNumber evidence="2">2.1.1.107</ecNumber>
    </recommendedName>
</protein>
<comment type="pathway">
    <text evidence="7">Porphyrin-containing compound metabolism; siroheme biosynthesis; precorrin-2 from uroporphyrinogen III: step 1/1.</text>
</comment>
<proteinExistence type="inferred from homology"/>
<dbReference type="CDD" id="cd11642">
    <property type="entry name" value="SUMT"/>
    <property type="match status" value="1"/>
</dbReference>
<dbReference type="InterPro" id="IPR014777">
    <property type="entry name" value="4pyrrole_Mease_sub1"/>
</dbReference>
<evidence type="ECO:0000256" key="1">
    <source>
        <dbReference type="ARBA" id="ARBA00005879"/>
    </source>
</evidence>
<dbReference type="GO" id="GO:0032259">
    <property type="term" value="P:methylation"/>
    <property type="evidence" value="ECO:0007669"/>
    <property type="project" value="UniProtKB-KW"/>
</dbReference>
<evidence type="ECO:0000256" key="6">
    <source>
        <dbReference type="ARBA" id="ARBA00023244"/>
    </source>
</evidence>
<evidence type="ECO:0000256" key="2">
    <source>
        <dbReference type="ARBA" id="ARBA00012162"/>
    </source>
</evidence>
<dbReference type="EC" id="2.1.1.107" evidence="2"/>
<dbReference type="Pfam" id="PF00590">
    <property type="entry name" value="TP_methylase"/>
    <property type="match status" value="1"/>
</dbReference>
<keyword evidence="10" id="KW-1185">Reference proteome</keyword>
<dbReference type="SUPFAM" id="SSF53790">
    <property type="entry name" value="Tetrapyrrole methylase"/>
    <property type="match status" value="1"/>
</dbReference>
<evidence type="ECO:0000313" key="9">
    <source>
        <dbReference type="EMBL" id="MFD2175879.1"/>
    </source>
</evidence>
<dbReference type="InterPro" id="IPR050161">
    <property type="entry name" value="Siro_Cobalamin_biosynth"/>
</dbReference>
<evidence type="ECO:0000256" key="3">
    <source>
        <dbReference type="ARBA" id="ARBA00022603"/>
    </source>
</evidence>
<comment type="similarity">
    <text evidence="1">Belongs to the precorrin methyltransferase family.</text>
</comment>
<keyword evidence="4 9" id="KW-0808">Transferase</keyword>
<dbReference type="Proteomes" id="UP001597413">
    <property type="component" value="Unassembled WGS sequence"/>
</dbReference>
<keyword evidence="5" id="KW-0949">S-adenosyl-L-methionine</keyword>
<name>A0ABW5AD96_9RHOB</name>
<evidence type="ECO:0000313" key="10">
    <source>
        <dbReference type="Proteomes" id="UP001597413"/>
    </source>
</evidence>
<dbReference type="NCBIfam" id="NF004790">
    <property type="entry name" value="PRK06136.1"/>
    <property type="match status" value="1"/>
</dbReference>
<dbReference type="Gene3D" id="3.40.1010.10">
    <property type="entry name" value="Cobalt-precorrin-4 Transmethylase, Domain 1"/>
    <property type="match status" value="1"/>
</dbReference>
<accession>A0ABW5AD96</accession>
<evidence type="ECO:0000256" key="7">
    <source>
        <dbReference type="ARBA" id="ARBA00025705"/>
    </source>
</evidence>
<dbReference type="EMBL" id="JBHUIX010000021">
    <property type="protein sequence ID" value="MFD2175879.1"/>
    <property type="molecule type" value="Genomic_DNA"/>
</dbReference>
<evidence type="ECO:0000256" key="5">
    <source>
        <dbReference type="ARBA" id="ARBA00022691"/>
    </source>
</evidence>
<dbReference type="InterPro" id="IPR000878">
    <property type="entry name" value="4pyrrol_Mease"/>
</dbReference>
<dbReference type="PROSITE" id="PS00839">
    <property type="entry name" value="SUMT_1"/>
    <property type="match status" value="1"/>
</dbReference>
<gene>
    <name evidence="9" type="primary">cobA</name>
    <name evidence="9" type="ORF">ACFSM0_17430</name>
</gene>
<dbReference type="Gene3D" id="3.30.950.10">
    <property type="entry name" value="Methyltransferase, Cobalt-precorrin-4 Transmethylase, Domain 2"/>
    <property type="match status" value="1"/>
</dbReference>
<dbReference type="InterPro" id="IPR006366">
    <property type="entry name" value="CobA/CysG_C"/>
</dbReference>
<reference evidence="10" key="1">
    <citation type="journal article" date="2019" name="Int. J. Syst. Evol. Microbiol.">
        <title>The Global Catalogue of Microorganisms (GCM) 10K type strain sequencing project: providing services to taxonomists for standard genome sequencing and annotation.</title>
        <authorList>
            <consortium name="The Broad Institute Genomics Platform"/>
            <consortium name="The Broad Institute Genome Sequencing Center for Infectious Disease"/>
            <person name="Wu L."/>
            <person name="Ma J."/>
        </authorList>
    </citation>
    <scope>NUCLEOTIDE SEQUENCE [LARGE SCALE GENOMIC DNA]</scope>
    <source>
        <strain evidence="10">CCUG 55131</strain>
    </source>
</reference>
<organism evidence="9 10">
    <name type="scientific">Rhodobacter lacus</name>
    <dbReference type="NCBI Taxonomy" id="1641972"/>
    <lineage>
        <taxon>Bacteria</taxon>
        <taxon>Pseudomonadati</taxon>
        <taxon>Pseudomonadota</taxon>
        <taxon>Alphaproteobacteria</taxon>
        <taxon>Rhodobacterales</taxon>
        <taxon>Rhodobacter group</taxon>
        <taxon>Rhodobacter</taxon>
    </lineage>
</organism>
<evidence type="ECO:0000259" key="8">
    <source>
        <dbReference type="Pfam" id="PF00590"/>
    </source>
</evidence>
<feature type="domain" description="Tetrapyrrole methylase" evidence="8">
    <location>
        <begin position="59"/>
        <end position="269"/>
    </location>
</feature>
<keyword evidence="3 9" id="KW-0489">Methyltransferase</keyword>
<evidence type="ECO:0000256" key="4">
    <source>
        <dbReference type="ARBA" id="ARBA00022679"/>
    </source>
</evidence>
<dbReference type="PANTHER" id="PTHR45790">
    <property type="entry name" value="SIROHEME SYNTHASE-RELATED"/>
    <property type="match status" value="1"/>
</dbReference>
<sequence>MRSFLLFRPLGERTLGLALLRVAEAGLRQIQSFIAPPSAAARAKSAQNEPRNGAVTQGTIALVGAGPGACDLLTIRALQRLQEADVIFYDRLVDPQMLALARPEAEKIYVGKAVGAHDWPQQRIDAVIVAAALRGQRVVRLKSGAPGLFGRATEELAAARTHNIAVEIVPGVTAASAAGAALGRALSERGATDRVVFATGTCRPGAPNPDWGASMVPGTTLALYMGVKQAPIIEANLLQAGVPGTAEVEIVSEISTPRQRIATSVLADLSATIRRENIANPAIILIRHTKGHVSERARLPAVAEPQHAAR</sequence>
<dbReference type="InterPro" id="IPR014776">
    <property type="entry name" value="4pyrrole_Mease_sub2"/>
</dbReference>
<dbReference type="RefSeq" id="WP_377393542.1">
    <property type="nucleotide sequence ID" value="NZ_JBHUIX010000021.1"/>
</dbReference>
<comment type="caution">
    <text evidence="9">The sequence shown here is derived from an EMBL/GenBank/DDBJ whole genome shotgun (WGS) entry which is preliminary data.</text>
</comment>
<dbReference type="InterPro" id="IPR003043">
    <property type="entry name" value="Uropor_MeTrfase_CS"/>
</dbReference>
<dbReference type="NCBIfam" id="TIGR01469">
    <property type="entry name" value="cobA_cysG_Cterm"/>
    <property type="match status" value="1"/>
</dbReference>